<dbReference type="InterPro" id="IPR043131">
    <property type="entry name" value="BCAT-like_N"/>
</dbReference>
<dbReference type="Gene3D" id="3.30.470.10">
    <property type="match status" value="1"/>
</dbReference>
<protein>
    <recommendedName>
        <fullName evidence="9">Aminodeoxychorismate lyase</fullName>
        <ecNumber evidence="6">4.1.3.38</ecNumber>
    </recommendedName>
    <alternativeName>
        <fullName evidence="10">4-amino-4-deoxychorismate lyase</fullName>
    </alternativeName>
</protein>
<evidence type="ECO:0000256" key="3">
    <source>
        <dbReference type="ARBA" id="ARBA00022898"/>
    </source>
</evidence>
<name>A0A7Y0LBC2_9GAMM</name>
<keyword evidence="14" id="KW-1185">Reference proteome</keyword>
<evidence type="ECO:0000256" key="10">
    <source>
        <dbReference type="ARBA" id="ARBA00080135"/>
    </source>
</evidence>
<sequence>MTKTVYLNGEYIAKQDAKVSVCDRGFLFADSIYEVIPVYNNEPFRLKEHLDRLEFCLSAINLDSPHSSPQWQELIEQVINKNGGGHLSIYIQVTRGSDKERDHVLDKQTLPTVLIMPMPLSTEVATLKAIKVALLDDFRWQHCDIKTTALLGNIILRNQAQDNGFEEAILYRDNQVTEATASNVFMVKGKVIYTPPKNNYILAGITRDLIIELAEKASIKVVQSAISVEQLLQADEVWISSSSREISPVYQINDKIIANGEIGDTAREIHKLFQSFKQSLVNGQA</sequence>
<comment type="cofactor">
    <cofactor evidence="1 12">
        <name>pyridoxal 5'-phosphate</name>
        <dbReference type="ChEBI" id="CHEBI:597326"/>
    </cofactor>
</comment>
<keyword evidence="13" id="KW-0808">Transferase</keyword>
<dbReference type="Gene3D" id="3.20.10.10">
    <property type="entry name" value="D-amino Acid Aminotransferase, subunit A, domain 2"/>
    <property type="match status" value="1"/>
</dbReference>
<dbReference type="AlphaFoldDB" id="A0A7Y0LBC2"/>
<dbReference type="EC" id="4.1.3.38" evidence="6"/>
<dbReference type="GO" id="GO:0005829">
    <property type="term" value="C:cytosol"/>
    <property type="evidence" value="ECO:0007669"/>
    <property type="project" value="TreeGrafter"/>
</dbReference>
<dbReference type="SUPFAM" id="SSF56752">
    <property type="entry name" value="D-aminoacid aminotransferase-like PLP-dependent enzymes"/>
    <property type="match status" value="1"/>
</dbReference>
<dbReference type="InterPro" id="IPR001544">
    <property type="entry name" value="Aminotrans_IV"/>
</dbReference>
<dbReference type="GO" id="GO:0008696">
    <property type="term" value="F:4-amino-4-deoxychorismate lyase activity"/>
    <property type="evidence" value="ECO:0007669"/>
    <property type="project" value="UniProtKB-EC"/>
</dbReference>
<dbReference type="RefSeq" id="WP_169074365.1">
    <property type="nucleotide sequence ID" value="NZ_JABBXH010000002.1"/>
</dbReference>
<reference evidence="13 14" key="1">
    <citation type="submission" date="2020-04" db="EMBL/GenBank/DDBJ databases">
        <title>Thalassotalea sp. M1531, isolated from the surface of marine red alga.</title>
        <authorList>
            <person name="Pang L."/>
            <person name="Lu D.-C."/>
        </authorList>
    </citation>
    <scope>NUCLEOTIDE SEQUENCE [LARGE SCALE GENOMIC DNA]</scope>
    <source>
        <strain evidence="13 14">M1531</strain>
    </source>
</reference>
<dbReference type="GO" id="GO:0046656">
    <property type="term" value="P:folic acid biosynthetic process"/>
    <property type="evidence" value="ECO:0007669"/>
    <property type="project" value="UniProtKB-KW"/>
</dbReference>
<accession>A0A7Y0LBC2</accession>
<dbReference type="PROSITE" id="PS00770">
    <property type="entry name" value="AA_TRANSFER_CLASS_4"/>
    <property type="match status" value="1"/>
</dbReference>
<comment type="similarity">
    <text evidence="2 11">Belongs to the class-IV pyridoxal-phosphate-dependent aminotransferase family.</text>
</comment>
<evidence type="ECO:0000256" key="1">
    <source>
        <dbReference type="ARBA" id="ARBA00001933"/>
    </source>
</evidence>
<evidence type="ECO:0000256" key="11">
    <source>
        <dbReference type="RuleBase" id="RU004106"/>
    </source>
</evidence>
<dbReference type="FunFam" id="3.20.10.10:FF:000002">
    <property type="entry name" value="D-alanine aminotransferase"/>
    <property type="match status" value="1"/>
</dbReference>
<keyword evidence="13" id="KW-0032">Aminotransferase</keyword>
<evidence type="ECO:0000256" key="8">
    <source>
        <dbReference type="ARBA" id="ARBA00054027"/>
    </source>
</evidence>
<comment type="pathway">
    <text evidence="5">Cofactor biosynthesis; tetrahydrofolate biosynthesis; 4-aminobenzoate from chorismate: step 2/2.</text>
</comment>
<organism evidence="13 14">
    <name type="scientific">Thalassotalea algicola</name>
    <dbReference type="NCBI Taxonomy" id="2716224"/>
    <lineage>
        <taxon>Bacteria</taxon>
        <taxon>Pseudomonadati</taxon>
        <taxon>Pseudomonadota</taxon>
        <taxon>Gammaproteobacteria</taxon>
        <taxon>Alteromonadales</taxon>
        <taxon>Colwelliaceae</taxon>
        <taxon>Thalassotalea</taxon>
    </lineage>
</organism>
<dbReference type="Proteomes" id="UP000568664">
    <property type="component" value="Unassembled WGS sequence"/>
</dbReference>
<evidence type="ECO:0000313" key="13">
    <source>
        <dbReference type="EMBL" id="NMP31017.1"/>
    </source>
</evidence>
<dbReference type="InterPro" id="IPR043132">
    <property type="entry name" value="BCAT-like_C"/>
</dbReference>
<dbReference type="GO" id="GO:0008483">
    <property type="term" value="F:transaminase activity"/>
    <property type="evidence" value="ECO:0007669"/>
    <property type="project" value="UniProtKB-KW"/>
</dbReference>
<dbReference type="PANTHER" id="PTHR42743:SF10">
    <property type="entry name" value="D-ALANINE AMINOTRANSFERASE"/>
    <property type="match status" value="1"/>
</dbReference>
<comment type="catalytic activity">
    <reaction evidence="7">
        <text>4-amino-4-deoxychorismate = 4-aminobenzoate + pyruvate + H(+)</text>
        <dbReference type="Rhea" id="RHEA:16201"/>
        <dbReference type="ChEBI" id="CHEBI:15361"/>
        <dbReference type="ChEBI" id="CHEBI:15378"/>
        <dbReference type="ChEBI" id="CHEBI:17836"/>
        <dbReference type="ChEBI" id="CHEBI:58406"/>
        <dbReference type="EC" id="4.1.3.38"/>
    </reaction>
</comment>
<evidence type="ECO:0000256" key="4">
    <source>
        <dbReference type="ARBA" id="ARBA00022909"/>
    </source>
</evidence>
<keyword evidence="4" id="KW-0289">Folate biosynthesis</keyword>
<comment type="function">
    <text evidence="8">Involved in the biosynthesis of p-aminobenzoate (PABA), a precursor of tetrahydrofolate. Converts 4-amino-4-deoxychorismate into 4-aminobenzoate (PABA) and pyruvate.</text>
</comment>
<gene>
    <name evidence="13" type="ORF">HII17_05510</name>
</gene>
<dbReference type="GO" id="GO:0008652">
    <property type="term" value="P:amino acid biosynthetic process"/>
    <property type="evidence" value="ECO:0007669"/>
    <property type="project" value="UniProtKB-ARBA"/>
</dbReference>
<proteinExistence type="inferred from homology"/>
<dbReference type="Pfam" id="PF01063">
    <property type="entry name" value="Aminotran_4"/>
    <property type="match status" value="1"/>
</dbReference>
<dbReference type="InterPro" id="IPR050571">
    <property type="entry name" value="Class-IV_PLP-Dep_Aminotrnsfr"/>
</dbReference>
<evidence type="ECO:0000256" key="7">
    <source>
        <dbReference type="ARBA" id="ARBA00049529"/>
    </source>
</evidence>
<dbReference type="PANTHER" id="PTHR42743">
    <property type="entry name" value="AMINO-ACID AMINOTRANSFERASE"/>
    <property type="match status" value="1"/>
</dbReference>
<evidence type="ECO:0000256" key="12">
    <source>
        <dbReference type="RuleBase" id="RU004516"/>
    </source>
</evidence>
<keyword evidence="3 12" id="KW-0663">Pyridoxal phosphate</keyword>
<evidence type="ECO:0000256" key="6">
    <source>
        <dbReference type="ARBA" id="ARBA00035676"/>
    </source>
</evidence>
<evidence type="ECO:0000256" key="2">
    <source>
        <dbReference type="ARBA" id="ARBA00009320"/>
    </source>
</evidence>
<evidence type="ECO:0000313" key="14">
    <source>
        <dbReference type="Proteomes" id="UP000568664"/>
    </source>
</evidence>
<comment type="caution">
    <text evidence="13">The sequence shown here is derived from an EMBL/GenBank/DDBJ whole genome shotgun (WGS) entry which is preliminary data.</text>
</comment>
<dbReference type="InterPro" id="IPR018300">
    <property type="entry name" value="Aminotrans_IV_CS"/>
</dbReference>
<evidence type="ECO:0000256" key="5">
    <source>
        <dbReference type="ARBA" id="ARBA00035633"/>
    </source>
</evidence>
<evidence type="ECO:0000256" key="9">
    <source>
        <dbReference type="ARBA" id="ARBA00069174"/>
    </source>
</evidence>
<dbReference type="CDD" id="cd01558">
    <property type="entry name" value="D-AAT_like"/>
    <property type="match status" value="1"/>
</dbReference>
<dbReference type="EMBL" id="JABBXH010000002">
    <property type="protein sequence ID" value="NMP31017.1"/>
    <property type="molecule type" value="Genomic_DNA"/>
</dbReference>
<dbReference type="InterPro" id="IPR036038">
    <property type="entry name" value="Aminotransferase-like"/>
</dbReference>